<evidence type="ECO:0000313" key="8">
    <source>
        <dbReference type="Proteomes" id="UP000037660"/>
    </source>
</evidence>
<dbReference type="STRING" id="1547922.ISF6_3278"/>
<evidence type="ECO:0000256" key="2">
    <source>
        <dbReference type="ARBA" id="ARBA00022801"/>
    </source>
</evidence>
<feature type="compositionally biased region" description="Low complexity" evidence="5">
    <location>
        <begin position="20"/>
        <end position="30"/>
    </location>
</feature>
<keyword evidence="8" id="KW-1185">Reference proteome</keyword>
<evidence type="ECO:0000256" key="4">
    <source>
        <dbReference type="PROSITE-ProRule" id="PRU01032"/>
    </source>
</evidence>
<dbReference type="OrthoDB" id="151889at2"/>
<dbReference type="GO" id="GO:0005509">
    <property type="term" value="F:calcium ion binding"/>
    <property type="evidence" value="ECO:0007669"/>
    <property type="project" value="InterPro"/>
</dbReference>
<feature type="domain" description="Peptidase S53" evidence="6">
    <location>
        <begin position="174"/>
        <end position="551"/>
    </location>
</feature>
<organism evidence="7 8">
    <name type="scientific">Piscinibacter sakaiensis</name>
    <name type="common">Ideonella sakaiensis</name>
    <dbReference type="NCBI Taxonomy" id="1547922"/>
    <lineage>
        <taxon>Bacteria</taxon>
        <taxon>Pseudomonadati</taxon>
        <taxon>Pseudomonadota</taxon>
        <taxon>Betaproteobacteria</taxon>
        <taxon>Burkholderiales</taxon>
        <taxon>Sphaerotilaceae</taxon>
        <taxon>Piscinibacter</taxon>
    </lineage>
</organism>
<keyword evidence="1 4" id="KW-0645">Protease</keyword>
<comment type="caution">
    <text evidence="7">The sequence shown here is derived from an EMBL/GenBank/DDBJ whole genome shotgun (WGS) entry which is preliminary data.</text>
</comment>
<dbReference type="InterPro" id="IPR036852">
    <property type="entry name" value="Peptidase_S8/S53_dom_sf"/>
</dbReference>
<evidence type="ECO:0000256" key="3">
    <source>
        <dbReference type="ARBA" id="ARBA00022825"/>
    </source>
</evidence>
<feature type="binding site" evidence="4">
    <location>
        <position position="531"/>
    </location>
    <ligand>
        <name>Ca(2+)</name>
        <dbReference type="ChEBI" id="CHEBI:29108"/>
    </ligand>
</feature>
<dbReference type="AlphaFoldDB" id="A0A0K8P458"/>
<feature type="active site" description="Charge relay system" evidence="4">
    <location>
        <position position="285"/>
    </location>
</feature>
<keyword evidence="4" id="KW-0106">Calcium</keyword>
<dbReference type="SUPFAM" id="SSF49313">
    <property type="entry name" value="Cadherin-like"/>
    <property type="match status" value="1"/>
</dbReference>
<reference evidence="7 8" key="2">
    <citation type="journal article" date="2016" name="Science">
        <title>A bacterium that degrades and assimilates poly(ethylene terephthalate).</title>
        <authorList>
            <person name="Yoshida S."/>
            <person name="Hiraga K."/>
            <person name="Takehana T."/>
            <person name="Taniguchi I."/>
            <person name="Yamaji H."/>
            <person name="Maeda Y."/>
            <person name="Toyohara K."/>
            <person name="Miyamoto K."/>
            <person name="Kimura Y."/>
            <person name="Oda K."/>
        </authorList>
    </citation>
    <scope>NUCLEOTIDE SEQUENCE [LARGE SCALE GENOMIC DNA]</scope>
    <source>
        <strain evidence="8">NBRC 110686 / TISTR 2288 / 201-F6</strain>
    </source>
</reference>
<dbReference type="RefSeq" id="WP_157549099.1">
    <property type="nucleotide sequence ID" value="NZ_BBYR01000046.1"/>
</dbReference>
<dbReference type="GO" id="GO:0004252">
    <property type="term" value="F:serine-type endopeptidase activity"/>
    <property type="evidence" value="ECO:0007669"/>
    <property type="project" value="UniProtKB-UniRule"/>
</dbReference>
<evidence type="ECO:0000313" key="7">
    <source>
        <dbReference type="EMBL" id="GAP37423.1"/>
    </source>
</evidence>
<name>A0A0K8P458_PISS1</name>
<dbReference type="InterPro" id="IPR015919">
    <property type="entry name" value="Cadherin-like_sf"/>
</dbReference>
<keyword evidence="3 4" id="KW-0720">Serine protease</keyword>
<evidence type="ECO:0000256" key="5">
    <source>
        <dbReference type="SAM" id="MobiDB-lite"/>
    </source>
</evidence>
<dbReference type="InterPro" id="IPR050819">
    <property type="entry name" value="Tripeptidyl-peptidase_I"/>
</dbReference>
<gene>
    <name evidence="7" type="ORF">ISF6_3278</name>
</gene>
<dbReference type="Gene3D" id="2.60.40.10">
    <property type="entry name" value="Immunoglobulins"/>
    <property type="match status" value="2"/>
</dbReference>
<dbReference type="GO" id="GO:0008240">
    <property type="term" value="F:tripeptidyl-peptidase activity"/>
    <property type="evidence" value="ECO:0007669"/>
    <property type="project" value="TreeGrafter"/>
</dbReference>
<protein>
    <recommendedName>
        <fullName evidence="6">Peptidase S53 domain-containing protein</fullName>
    </recommendedName>
</protein>
<dbReference type="CDD" id="cd04056">
    <property type="entry name" value="Peptidases_S53"/>
    <property type="match status" value="1"/>
</dbReference>
<feature type="binding site" evidence="4">
    <location>
        <position position="529"/>
    </location>
    <ligand>
        <name>Ca(2+)</name>
        <dbReference type="ChEBI" id="CHEBI:29108"/>
    </ligand>
</feature>
<keyword evidence="4" id="KW-0479">Metal-binding</keyword>
<feature type="active site" description="Charge relay system" evidence="4">
    <location>
        <position position="289"/>
    </location>
</feature>
<comment type="cofactor">
    <cofactor evidence="4">
        <name>Ca(2+)</name>
        <dbReference type="ChEBI" id="CHEBI:29108"/>
    </cofactor>
    <text evidence="4">Binds 1 Ca(2+) ion per subunit.</text>
</comment>
<reference evidence="8" key="1">
    <citation type="submission" date="2015-07" db="EMBL/GenBank/DDBJ databases">
        <title>Discovery of a poly(ethylene terephthalate assimilation.</title>
        <authorList>
            <person name="Yoshida S."/>
            <person name="Hiraga K."/>
            <person name="Takehana T."/>
            <person name="Taniguchi I."/>
            <person name="Yamaji H."/>
            <person name="Maeda Y."/>
            <person name="Toyohara K."/>
            <person name="Miyamoto K."/>
            <person name="Kimura Y."/>
            <person name="Oda K."/>
        </authorList>
    </citation>
    <scope>NUCLEOTIDE SEQUENCE [LARGE SCALE GENOMIC DNA]</scope>
    <source>
        <strain evidence="8">NBRC 110686 / TISTR 2288 / 201-F6</strain>
    </source>
</reference>
<evidence type="ECO:0000259" key="6">
    <source>
        <dbReference type="PROSITE" id="PS51695"/>
    </source>
</evidence>
<proteinExistence type="predicted"/>
<accession>A0A0K8P458</accession>
<feature type="region of interest" description="Disordered" evidence="5">
    <location>
        <begin position="1"/>
        <end position="30"/>
    </location>
</feature>
<dbReference type="InterPro" id="IPR030400">
    <property type="entry name" value="Sedolisin_dom"/>
</dbReference>
<dbReference type="GO" id="GO:0006508">
    <property type="term" value="P:proteolysis"/>
    <property type="evidence" value="ECO:0007669"/>
    <property type="project" value="UniProtKB-KW"/>
</dbReference>
<dbReference type="EMBL" id="BBYR01000046">
    <property type="protein sequence ID" value="GAP37423.1"/>
    <property type="molecule type" value="Genomic_DNA"/>
</dbReference>
<feature type="binding site" evidence="4">
    <location>
        <position position="512"/>
    </location>
    <ligand>
        <name>Ca(2+)</name>
        <dbReference type="ChEBI" id="CHEBI:29108"/>
    </ligand>
</feature>
<dbReference type="PANTHER" id="PTHR14218:SF15">
    <property type="entry name" value="TRIPEPTIDYL-PEPTIDASE 1"/>
    <property type="match status" value="1"/>
</dbReference>
<dbReference type="SUPFAM" id="SSF52743">
    <property type="entry name" value="Subtilisin-like"/>
    <property type="match status" value="1"/>
</dbReference>
<dbReference type="PROSITE" id="PS51695">
    <property type="entry name" value="SEDOLISIN"/>
    <property type="match status" value="1"/>
</dbReference>
<feature type="active site" description="Charge relay system" evidence="4">
    <location>
        <position position="463"/>
    </location>
</feature>
<evidence type="ECO:0000256" key="1">
    <source>
        <dbReference type="ARBA" id="ARBA00022670"/>
    </source>
</evidence>
<dbReference type="Gene3D" id="3.40.50.200">
    <property type="entry name" value="Peptidase S8/S53 domain"/>
    <property type="match status" value="1"/>
</dbReference>
<dbReference type="InterPro" id="IPR013783">
    <property type="entry name" value="Ig-like_fold"/>
</dbReference>
<feature type="binding site" evidence="4">
    <location>
        <position position="513"/>
    </location>
    <ligand>
        <name>Ca(2+)</name>
        <dbReference type="ChEBI" id="CHEBI:29108"/>
    </ligand>
</feature>
<keyword evidence="2 4" id="KW-0378">Hydrolase</keyword>
<dbReference type="Pfam" id="PF05345">
    <property type="entry name" value="He_PIG"/>
    <property type="match status" value="2"/>
</dbReference>
<dbReference type="GO" id="GO:0016020">
    <property type="term" value="C:membrane"/>
    <property type="evidence" value="ECO:0007669"/>
    <property type="project" value="InterPro"/>
</dbReference>
<dbReference type="PANTHER" id="PTHR14218">
    <property type="entry name" value="PROTEASE S8 TRIPEPTIDYL PEPTIDASE I CLN2"/>
    <property type="match status" value="1"/>
</dbReference>
<sequence>MLSTPTPEISPKQARALACPGGRRPSSARRGAPAWAAVALALQLAACGGGSDPAPEAAAGPGLLSAGPDTVQAVLGADVHGVPEADAAVEAQPSFHVAPVLLDPPADDDADGSGRSAALAPRVQAIPGAQAQWATRGLTVEVLEAAQRARVLATPADGGEGRATIQAAASNVTTYTPAQIRAAYGLPALPASLANLTAAQAAALGAGQTVYIVNARHNPNVAAELAAFNAKFGLPACSSRTLAPGAALPLAAPPARACELLVAYATPAGGLAAKAPAYDAGWATEIALDVQWVHATAPLARLVLVEAVDPSLSALLGAVQLANAMGPGVVSMSFGANEGGYTASVDAAFTGRDMHYLAATGDSGTQVSWPAVSPNVVGVGGTRLAWSGSGARSETAWSLSGGGVSAVTPLPAYQQAAVPGLAGIARRAVSDVAFNADPGTGQYVAVITPGQSAVKWISAGGTSLATPQWAGLVAVARALRLQGGRGALGSLHALLYTQLAIQPTAYAGAFADIVSGANGSCSGCAARSGFDLPTGLGTPQATPLLNALAGLGLPPVPPVLSAPAVSGTAGQALAFTVATSAPNPVTYALVGAPAGMVVSAAGSVSWPKPTAGSWSVTVVATDTRTGLKGQVTVAVTIASAVTGGLAISAPAVTGVAGKALAGSITVSAPGASSVSLSVAGVPAGMAFSASGLTFKWTWPSPVTGTRTLTITARDSAGRSASATQTITVSAK</sequence>
<dbReference type="PROSITE" id="PS00138">
    <property type="entry name" value="SUBTILASE_SER"/>
    <property type="match status" value="1"/>
</dbReference>
<dbReference type="Proteomes" id="UP000037660">
    <property type="component" value="Unassembled WGS sequence"/>
</dbReference>
<dbReference type="InterPro" id="IPR023828">
    <property type="entry name" value="Peptidase_S8_Ser-AS"/>
</dbReference>